<name>A0A6A5BN19_NAEFO</name>
<organism evidence="2 3">
    <name type="scientific">Naegleria fowleri</name>
    <name type="common">Brain eating amoeba</name>
    <dbReference type="NCBI Taxonomy" id="5763"/>
    <lineage>
        <taxon>Eukaryota</taxon>
        <taxon>Discoba</taxon>
        <taxon>Heterolobosea</taxon>
        <taxon>Tetramitia</taxon>
        <taxon>Eutetramitia</taxon>
        <taxon>Vahlkampfiidae</taxon>
        <taxon>Naegleria</taxon>
    </lineage>
</organism>
<proteinExistence type="predicted"/>
<dbReference type="VEuPathDB" id="AmoebaDB:FDP41_005374"/>
<feature type="region of interest" description="Disordered" evidence="1">
    <location>
        <begin position="248"/>
        <end position="340"/>
    </location>
</feature>
<reference evidence="2 3" key="1">
    <citation type="journal article" date="2019" name="Sci. Rep.">
        <title>Nanopore sequencing improves the draft genome of the human pathogenic amoeba Naegleria fowleri.</title>
        <authorList>
            <person name="Liechti N."/>
            <person name="Schurch N."/>
            <person name="Bruggmann R."/>
            <person name="Wittwer M."/>
        </authorList>
    </citation>
    <scope>NUCLEOTIDE SEQUENCE [LARGE SCALE GENOMIC DNA]</scope>
    <source>
        <strain evidence="2 3">ATCC 30894</strain>
    </source>
</reference>
<feature type="compositionally biased region" description="Low complexity" evidence="1">
    <location>
        <begin position="263"/>
        <end position="274"/>
    </location>
</feature>
<feature type="region of interest" description="Disordered" evidence="1">
    <location>
        <begin position="176"/>
        <end position="201"/>
    </location>
</feature>
<dbReference type="OrthoDB" id="10545081at2759"/>
<dbReference type="VEuPathDB" id="AmoebaDB:NF0015180"/>
<dbReference type="GeneID" id="68112592"/>
<dbReference type="EMBL" id="VFQX01000044">
    <property type="protein sequence ID" value="KAF0975380.1"/>
    <property type="molecule type" value="Genomic_DNA"/>
</dbReference>
<gene>
    <name evidence="2" type="ORF">FDP41_005374</name>
</gene>
<feature type="compositionally biased region" description="Low complexity" evidence="1">
    <location>
        <begin position="33"/>
        <end position="44"/>
    </location>
</feature>
<evidence type="ECO:0000313" key="3">
    <source>
        <dbReference type="Proteomes" id="UP000444721"/>
    </source>
</evidence>
<keyword evidence="3" id="KW-1185">Reference proteome</keyword>
<feature type="compositionally biased region" description="Polar residues" evidence="1">
    <location>
        <begin position="275"/>
        <end position="294"/>
    </location>
</feature>
<feature type="region of interest" description="Disordered" evidence="1">
    <location>
        <begin position="1"/>
        <end position="93"/>
    </location>
</feature>
<dbReference type="VEuPathDB" id="AmoebaDB:NfTy_065710"/>
<protein>
    <submittedName>
        <fullName evidence="2">Uncharacterized protein</fullName>
    </submittedName>
</protein>
<sequence length="340" mass="37779">MGGGASKNSFRHYLEEREHPFQSRNERIHAVLAASRYRAPPSSSQTTSHEVAILQKGKILTKDTPHHDADLSLSKQPNPNKEEEEATRSSPRRINTLPVKETKKFFKKPSPYSSEPLFSWFKKKQRPAKKTFPISAINEKGVIVDEASVWHNARIWVSNPDETETSVVDAMSVHMTHTQSSDSLGSNEEQPTQTTMNSVSPVGSIKAVQEPIAQNDSSDNNNLPSTLNVNNKNVNSIENLSMMIQTAPPTVQHSRDNSKTIRSPRSLTSSQPSSNKNEPNSAHQNVGQESVSSSKHLRSQRTGRIILPTNNNQSKAPLERNRSSSLPNDLFPIQPKRSGL</sequence>
<feature type="compositionally biased region" description="Basic and acidic residues" evidence="1">
    <location>
        <begin position="60"/>
        <end position="70"/>
    </location>
</feature>
<evidence type="ECO:0000313" key="2">
    <source>
        <dbReference type="EMBL" id="KAF0975380.1"/>
    </source>
</evidence>
<dbReference type="AlphaFoldDB" id="A0A6A5BN19"/>
<dbReference type="Proteomes" id="UP000444721">
    <property type="component" value="Unassembled WGS sequence"/>
</dbReference>
<accession>A0A6A5BN19</accession>
<feature type="compositionally biased region" description="Basic and acidic residues" evidence="1">
    <location>
        <begin position="12"/>
        <end position="29"/>
    </location>
</feature>
<dbReference type="RefSeq" id="XP_044560093.1">
    <property type="nucleotide sequence ID" value="XM_044708891.1"/>
</dbReference>
<evidence type="ECO:0000256" key="1">
    <source>
        <dbReference type="SAM" id="MobiDB-lite"/>
    </source>
</evidence>
<comment type="caution">
    <text evidence="2">The sequence shown here is derived from an EMBL/GenBank/DDBJ whole genome shotgun (WGS) entry which is preliminary data.</text>
</comment>